<sequence length="71" mass="7725">MQCSKGERDALAHRPLHESPSRTKGRLGWGSCLIYFCPERKSWGLGSTAWLGPTGSAGRGARPRAAGEKER</sequence>
<proteinExistence type="predicted"/>
<dbReference type="AlphaFoldDB" id="A0A5B7KMS3"/>
<reference evidence="2 3" key="1">
    <citation type="submission" date="2019-05" db="EMBL/GenBank/DDBJ databases">
        <title>Another draft genome of Portunus trituberculatus and its Hox gene families provides insights of decapod evolution.</title>
        <authorList>
            <person name="Jeong J.-H."/>
            <person name="Song I."/>
            <person name="Kim S."/>
            <person name="Choi T."/>
            <person name="Kim D."/>
            <person name="Ryu S."/>
            <person name="Kim W."/>
        </authorList>
    </citation>
    <scope>NUCLEOTIDE SEQUENCE [LARGE SCALE GENOMIC DNA]</scope>
    <source>
        <tissue evidence="2">Muscle</tissue>
    </source>
</reference>
<evidence type="ECO:0000256" key="1">
    <source>
        <dbReference type="SAM" id="MobiDB-lite"/>
    </source>
</evidence>
<keyword evidence="3" id="KW-1185">Reference proteome</keyword>
<feature type="region of interest" description="Disordered" evidence="1">
    <location>
        <begin position="49"/>
        <end position="71"/>
    </location>
</feature>
<evidence type="ECO:0000313" key="2">
    <source>
        <dbReference type="EMBL" id="MPD06599.1"/>
    </source>
</evidence>
<feature type="region of interest" description="Disordered" evidence="1">
    <location>
        <begin position="1"/>
        <end position="24"/>
    </location>
</feature>
<dbReference type="Proteomes" id="UP000324222">
    <property type="component" value="Unassembled WGS sequence"/>
</dbReference>
<comment type="caution">
    <text evidence="2">The sequence shown here is derived from an EMBL/GenBank/DDBJ whole genome shotgun (WGS) entry which is preliminary data.</text>
</comment>
<gene>
    <name evidence="2" type="ORF">E2C01_102418</name>
</gene>
<protein>
    <submittedName>
        <fullName evidence="2">Uncharacterized protein</fullName>
    </submittedName>
</protein>
<feature type="compositionally biased region" description="Basic and acidic residues" evidence="1">
    <location>
        <begin position="1"/>
        <end position="21"/>
    </location>
</feature>
<accession>A0A5B7KMS3</accession>
<evidence type="ECO:0000313" key="3">
    <source>
        <dbReference type="Proteomes" id="UP000324222"/>
    </source>
</evidence>
<organism evidence="2 3">
    <name type="scientific">Portunus trituberculatus</name>
    <name type="common">Swimming crab</name>
    <name type="synonym">Neptunus trituberculatus</name>
    <dbReference type="NCBI Taxonomy" id="210409"/>
    <lineage>
        <taxon>Eukaryota</taxon>
        <taxon>Metazoa</taxon>
        <taxon>Ecdysozoa</taxon>
        <taxon>Arthropoda</taxon>
        <taxon>Crustacea</taxon>
        <taxon>Multicrustacea</taxon>
        <taxon>Malacostraca</taxon>
        <taxon>Eumalacostraca</taxon>
        <taxon>Eucarida</taxon>
        <taxon>Decapoda</taxon>
        <taxon>Pleocyemata</taxon>
        <taxon>Brachyura</taxon>
        <taxon>Eubrachyura</taxon>
        <taxon>Portunoidea</taxon>
        <taxon>Portunidae</taxon>
        <taxon>Portuninae</taxon>
        <taxon>Portunus</taxon>
    </lineage>
</organism>
<dbReference type="EMBL" id="VSRR010152072">
    <property type="protein sequence ID" value="MPD06599.1"/>
    <property type="molecule type" value="Genomic_DNA"/>
</dbReference>
<name>A0A5B7KMS3_PORTR</name>